<feature type="domain" description="DUF5710" evidence="1">
    <location>
        <begin position="2"/>
        <end position="45"/>
    </location>
</feature>
<accession>A0ABQ6FKH9</accession>
<dbReference type="InterPro" id="IPR043764">
    <property type="entry name" value="DUF5710"/>
</dbReference>
<name>A0ABQ6FKH9_9RHOO</name>
<sequence>MKTYLRVPFAEKDEAKRLGARWDPAKKLWYVQNVPNLAAFERWLPAQGDLVEAAAKPAPAVRTKAAQVQTGPRYFELHCDCQPWVGCAACGPVVEARGWRAPA</sequence>
<comment type="caution">
    <text evidence="2">The sequence shown here is derived from an EMBL/GenBank/DDBJ whole genome shotgun (WGS) entry which is preliminary data.</text>
</comment>
<proteinExistence type="predicted"/>
<reference evidence="3" key="1">
    <citation type="journal article" date="2019" name="Int. J. Syst. Evol. Microbiol.">
        <title>The Global Catalogue of Microorganisms (GCM) 10K type strain sequencing project: providing services to taxonomists for standard genome sequencing and annotation.</title>
        <authorList>
            <consortium name="The Broad Institute Genomics Platform"/>
            <consortium name="The Broad Institute Genome Sequencing Center for Infectious Disease"/>
            <person name="Wu L."/>
            <person name="Ma J."/>
        </authorList>
    </citation>
    <scope>NUCLEOTIDE SEQUENCE [LARGE SCALE GENOMIC DNA]</scope>
    <source>
        <strain evidence="3">NBRC 102407</strain>
    </source>
</reference>
<dbReference type="Proteomes" id="UP001157167">
    <property type="component" value="Unassembled WGS sequence"/>
</dbReference>
<keyword evidence="3" id="KW-1185">Reference proteome</keyword>
<dbReference type="RefSeq" id="WP_284189817.1">
    <property type="nucleotide sequence ID" value="NZ_BSPX01000118.1"/>
</dbReference>
<evidence type="ECO:0000259" key="1">
    <source>
        <dbReference type="Pfam" id="PF18974"/>
    </source>
</evidence>
<dbReference type="Pfam" id="PF18974">
    <property type="entry name" value="DUF5710"/>
    <property type="match status" value="1"/>
</dbReference>
<evidence type="ECO:0000313" key="3">
    <source>
        <dbReference type="Proteomes" id="UP001157167"/>
    </source>
</evidence>
<gene>
    <name evidence="2" type="ORF">GCM10007933_41390</name>
</gene>
<organism evidence="2 3">
    <name type="scientific">Zoogloea oryzae</name>
    <dbReference type="NCBI Taxonomy" id="310767"/>
    <lineage>
        <taxon>Bacteria</taxon>
        <taxon>Pseudomonadati</taxon>
        <taxon>Pseudomonadota</taxon>
        <taxon>Betaproteobacteria</taxon>
        <taxon>Rhodocyclales</taxon>
        <taxon>Zoogloeaceae</taxon>
        <taxon>Zoogloea</taxon>
    </lineage>
</organism>
<dbReference type="EMBL" id="BSPX01000118">
    <property type="protein sequence ID" value="GLT24650.1"/>
    <property type="molecule type" value="Genomic_DNA"/>
</dbReference>
<protein>
    <recommendedName>
        <fullName evidence="1">DUF5710 domain-containing protein</fullName>
    </recommendedName>
</protein>
<evidence type="ECO:0000313" key="2">
    <source>
        <dbReference type="EMBL" id="GLT24650.1"/>
    </source>
</evidence>